<proteinExistence type="predicted"/>
<dbReference type="AlphaFoldDB" id="A0A1X7FYR6"/>
<accession>A0A1X7FYR6</accession>
<dbReference type="EMBL" id="LT840185">
    <property type="protein sequence ID" value="SMF61232.1"/>
    <property type="molecule type" value="Genomic_DNA"/>
</dbReference>
<evidence type="ECO:0000259" key="1">
    <source>
        <dbReference type="Pfam" id="PF01814"/>
    </source>
</evidence>
<evidence type="ECO:0000313" key="2">
    <source>
        <dbReference type="EMBL" id="SMF61232.1"/>
    </source>
</evidence>
<dbReference type="PANTHER" id="PTHR35585:SF1">
    <property type="entry name" value="HHE DOMAIN PROTEIN (AFU_ORTHOLOGUE AFUA_4G00730)"/>
    <property type="match status" value="1"/>
</dbReference>
<dbReference type="InterPro" id="IPR012312">
    <property type="entry name" value="Hemerythrin-like"/>
</dbReference>
<dbReference type="RefSeq" id="WP_085217127.1">
    <property type="nucleotide sequence ID" value="NZ_LT840185.1"/>
</dbReference>
<feature type="domain" description="Hemerythrin-like" evidence="1">
    <location>
        <begin position="56"/>
        <end position="171"/>
    </location>
</feature>
<protein>
    <submittedName>
        <fullName evidence="2">Hemerythrin HHE cation binding domain-containing protein</fullName>
    </submittedName>
</protein>
<dbReference type="STRING" id="941907.SAMN06295910_0215"/>
<reference evidence="3" key="1">
    <citation type="submission" date="2017-04" db="EMBL/GenBank/DDBJ databases">
        <authorList>
            <person name="Varghese N."/>
            <person name="Submissions S."/>
        </authorList>
    </citation>
    <scope>NUCLEOTIDE SEQUENCE [LARGE SCALE GENOMIC DNA]</scope>
    <source>
        <strain evidence="3">Dd16</strain>
    </source>
</reference>
<dbReference type="Proteomes" id="UP000192934">
    <property type="component" value="Chromosome I"/>
</dbReference>
<dbReference type="Gene3D" id="1.20.120.520">
    <property type="entry name" value="nmb1532 protein domain like"/>
    <property type="match status" value="1"/>
</dbReference>
<evidence type="ECO:0000313" key="3">
    <source>
        <dbReference type="Proteomes" id="UP000192934"/>
    </source>
</evidence>
<gene>
    <name evidence="2" type="ORF">SAMN06295910_0215</name>
</gene>
<dbReference type="CDD" id="cd12108">
    <property type="entry name" value="Hr-like"/>
    <property type="match status" value="1"/>
</dbReference>
<organism evidence="2 3">
    <name type="scientific">Allosphingosinicella indica</name>
    <dbReference type="NCBI Taxonomy" id="941907"/>
    <lineage>
        <taxon>Bacteria</taxon>
        <taxon>Pseudomonadati</taxon>
        <taxon>Pseudomonadota</taxon>
        <taxon>Alphaproteobacteria</taxon>
        <taxon>Sphingomonadales</taxon>
        <taxon>Sphingomonadaceae</taxon>
        <taxon>Allosphingosinicella</taxon>
    </lineage>
</organism>
<name>A0A1X7FYR6_9SPHN</name>
<dbReference type="Pfam" id="PF01814">
    <property type="entry name" value="Hemerythrin"/>
    <property type="match status" value="1"/>
</dbReference>
<dbReference type="PROSITE" id="PS51318">
    <property type="entry name" value="TAT"/>
    <property type="match status" value="1"/>
</dbReference>
<sequence length="195" mass="21694">MATTTRSRSNSARVSDNKTSFLLGALAAGAAAGIAAVVARKGAAQAPSYFAGEWDEALKAEHDAVRAIFDALEESGDDAKIKRTALLAKLKYALTKHAIEEENVIYPALRESGRSEEADELNREHGYVKQFLFELSNTPANSPKFLETVRRFRADIEDHMREEEEKLFPQLRAQLGNERNRELTRTINLEGFKVA</sequence>
<dbReference type="PANTHER" id="PTHR35585">
    <property type="entry name" value="HHE DOMAIN PROTEIN (AFU_ORTHOLOGUE AFUA_4G00730)"/>
    <property type="match status" value="1"/>
</dbReference>
<dbReference type="InterPro" id="IPR006311">
    <property type="entry name" value="TAT_signal"/>
</dbReference>
<keyword evidence="3" id="KW-1185">Reference proteome</keyword>
<dbReference type="OrthoDB" id="7210157at2"/>